<gene>
    <name evidence="3" type="ORF">Back2_16870</name>
</gene>
<keyword evidence="1" id="KW-0812">Transmembrane</keyword>
<protein>
    <recommendedName>
        <fullName evidence="5">Secreted protein</fullName>
    </recommendedName>
</protein>
<feature type="signal peptide" evidence="2">
    <location>
        <begin position="1"/>
        <end position="33"/>
    </location>
</feature>
<proteinExistence type="predicted"/>
<evidence type="ECO:0000256" key="2">
    <source>
        <dbReference type="SAM" id="SignalP"/>
    </source>
</evidence>
<organism evidence="3 4">
    <name type="scientific">Nocardioides baekrokdamisoli</name>
    <dbReference type="NCBI Taxonomy" id="1804624"/>
    <lineage>
        <taxon>Bacteria</taxon>
        <taxon>Bacillati</taxon>
        <taxon>Actinomycetota</taxon>
        <taxon>Actinomycetes</taxon>
        <taxon>Propionibacteriales</taxon>
        <taxon>Nocardioidaceae</taxon>
        <taxon>Nocardioides</taxon>
    </lineage>
</organism>
<dbReference type="Proteomes" id="UP000271573">
    <property type="component" value="Chromosome"/>
</dbReference>
<keyword evidence="4" id="KW-1185">Reference proteome</keyword>
<sequence length="649" mass="66550">MSGASTVRIRAGLVALIALICALLPTVSGRAHAAGTTDPLTITIDAMTPSTSSGDIRLSGHITNADDQTWTQIQVLPFLAPTPIQTTDALAAAMQMPEDAPVGKRILSVFTTIKQLDPGQTTTWSLTVPSSVLPHVHGGVYWFGVHALGTSSAGVSQTADGRARTFLPVVGPTTQKARVHLIVEITEPIEYDATGHLLETTSYAPGAPTWVSEFSGHLARLLKVVNSTPGADLLVDPAVVDAASRLADGNPGWLGDAGALADTKAAAQSWLASFKYVARTHQVWGLPYGDVDITATADRPDIAASAESIAMAPFTAIGVHAAPARRSADLTASGAAVLGPEGSTAFVDARVAGSQSSANGVRVVGTALASLGAPKPGEAYAPVPLRQQILAEAALHLGTTAPVVVVIPSTFSPADPAGFAASLAAPWVSLDTLPQALNGLTMGTFPDQPKAAAESPLVHLSVAAYVAAIRTAATLHNLTGLDVNGPVSRTVLPAMSRAMVHGPSAQSVSVQLADLISNNITVTAPRGVTLSGSSGRFSLALENKLAVPITVSLKAWTDQDTSIGHFGNVPLPAHGAAAPLANVSINAHGNHRVHFSVTDSAGHPIGVTVDVAVRSVQVSGLIWAFIAGGLALLGIAISMRLVRRIRSRA</sequence>
<dbReference type="RefSeq" id="WP_125568528.1">
    <property type="nucleotide sequence ID" value="NZ_AP019307.1"/>
</dbReference>
<evidence type="ECO:0000313" key="4">
    <source>
        <dbReference type="Proteomes" id="UP000271573"/>
    </source>
</evidence>
<dbReference type="AlphaFoldDB" id="A0A3G9IEI7"/>
<keyword evidence="2" id="KW-0732">Signal</keyword>
<dbReference type="KEGG" id="nbe:Back2_16870"/>
<evidence type="ECO:0000256" key="1">
    <source>
        <dbReference type="SAM" id="Phobius"/>
    </source>
</evidence>
<feature type="chain" id="PRO_5018118361" description="Secreted protein" evidence="2">
    <location>
        <begin position="34"/>
        <end position="649"/>
    </location>
</feature>
<accession>A0A3G9IEI7</accession>
<evidence type="ECO:0008006" key="5">
    <source>
        <dbReference type="Google" id="ProtNLM"/>
    </source>
</evidence>
<keyword evidence="1" id="KW-0472">Membrane</keyword>
<reference evidence="3 4" key="1">
    <citation type="submission" date="2018-11" db="EMBL/GenBank/DDBJ databases">
        <title>Complete genome sequence of Nocardioides baekrokdamisoli strain KCTC 39748.</title>
        <authorList>
            <person name="Kang S.W."/>
            <person name="Lee K.C."/>
            <person name="Kim K.K."/>
            <person name="Kim J.S."/>
            <person name="Kim D.S."/>
            <person name="Ko S.H."/>
            <person name="Yang S.H."/>
            <person name="Shin Y.K."/>
            <person name="Lee J.S."/>
        </authorList>
    </citation>
    <scope>NUCLEOTIDE SEQUENCE [LARGE SCALE GENOMIC DNA]</scope>
    <source>
        <strain evidence="3 4">KCTC 39748</strain>
    </source>
</reference>
<dbReference type="OrthoDB" id="3797035at2"/>
<dbReference type="EMBL" id="AP019307">
    <property type="protein sequence ID" value="BBH17400.1"/>
    <property type="molecule type" value="Genomic_DNA"/>
</dbReference>
<feature type="transmembrane region" description="Helical" evidence="1">
    <location>
        <begin position="621"/>
        <end position="642"/>
    </location>
</feature>
<keyword evidence="1" id="KW-1133">Transmembrane helix</keyword>
<name>A0A3G9IEI7_9ACTN</name>
<evidence type="ECO:0000313" key="3">
    <source>
        <dbReference type="EMBL" id="BBH17400.1"/>
    </source>
</evidence>